<gene>
    <name evidence="2" type="ORF">B296_00041207</name>
</gene>
<protein>
    <submittedName>
        <fullName evidence="2">Uncharacterized protein</fullName>
    </submittedName>
</protein>
<proteinExistence type="predicted"/>
<feature type="region of interest" description="Disordered" evidence="1">
    <location>
        <begin position="1"/>
        <end position="56"/>
    </location>
</feature>
<dbReference type="AlphaFoldDB" id="A0A426Z849"/>
<feature type="compositionally biased region" description="Low complexity" evidence="1">
    <location>
        <begin position="83"/>
        <end position="94"/>
    </location>
</feature>
<accession>A0A426Z849</accession>
<name>A0A426Z849_ENSVE</name>
<sequence>MAKAARRRGGQPWPAPLQGRPPTARPAARGNWLRPRPHARGRSATAKAPHRGSCQHAQSLVGMVGACGRRQRPQPVRCRQRVAAPATGAGAHADGVQHRRLRKAATTAV</sequence>
<evidence type="ECO:0000313" key="3">
    <source>
        <dbReference type="Proteomes" id="UP000287651"/>
    </source>
</evidence>
<dbReference type="Proteomes" id="UP000287651">
    <property type="component" value="Unassembled WGS sequence"/>
</dbReference>
<evidence type="ECO:0000313" key="2">
    <source>
        <dbReference type="EMBL" id="RRT60180.1"/>
    </source>
</evidence>
<dbReference type="EMBL" id="AMZH03007894">
    <property type="protein sequence ID" value="RRT60180.1"/>
    <property type="molecule type" value="Genomic_DNA"/>
</dbReference>
<feature type="region of interest" description="Disordered" evidence="1">
    <location>
        <begin position="83"/>
        <end position="109"/>
    </location>
</feature>
<evidence type="ECO:0000256" key="1">
    <source>
        <dbReference type="SAM" id="MobiDB-lite"/>
    </source>
</evidence>
<comment type="caution">
    <text evidence="2">The sequence shown here is derived from an EMBL/GenBank/DDBJ whole genome shotgun (WGS) entry which is preliminary data.</text>
</comment>
<organism evidence="2 3">
    <name type="scientific">Ensete ventricosum</name>
    <name type="common">Abyssinian banana</name>
    <name type="synonym">Musa ensete</name>
    <dbReference type="NCBI Taxonomy" id="4639"/>
    <lineage>
        <taxon>Eukaryota</taxon>
        <taxon>Viridiplantae</taxon>
        <taxon>Streptophyta</taxon>
        <taxon>Embryophyta</taxon>
        <taxon>Tracheophyta</taxon>
        <taxon>Spermatophyta</taxon>
        <taxon>Magnoliopsida</taxon>
        <taxon>Liliopsida</taxon>
        <taxon>Zingiberales</taxon>
        <taxon>Musaceae</taxon>
        <taxon>Ensete</taxon>
    </lineage>
</organism>
<reference evidence="2 3" key="1">
    <citation type="journal article" date="2014" name="Agronomy (Basel)">
        <title>A Draft Genome Sequence for Ensete ventricosum, the Drought-Tolerant Tree Against Hunger.</title>
        <authorList>
            <person name="Harrison J."/>
            <person name="Moore K.A."/>
            <person name="Paszkiewicz K."/>
            <person name="Jones T."/>
            <person name="Grant M."/>
            <person name="Ambacheew D."/>
            <person name="Muzemil S."/>
            <person name="Studholme D.J."/>
        </authorList>
    </citation>
    <scope>NUCLEOTIDE SEQUENCE [LARGE SCALE GENOMIC DNA]</scope>
</reference>